<dbReference type="RefSeq" id="WP_326016111.1">
    <property type="nucleotide sequence ID" value="NZ_JAOZYC010000093.1"/>
</dbReference>
<dbReference type="InterPro" id="IPR011032">
    <property type="entry name" value="GroES-like_sf"/>
</dbReference>
<dbReference type="EMBL" id="JAOZYC010000093">
    <property type="protein sequence ID" value="MEB8338322.1"/>
    <property type="molecule type" value="Genomic_DNA"/>
</dbReference>
<evidence type="ECO:0000259" key="10">
    <source>
        <dbReference type="Pfam" id="PF00107"/>
    </source>
</evidence>
<comment type="similarity">
    <text evidence="5">Belongs to the zinc-containing alcohol dehydrogenase family. DOIA dehydrogenase subfamily.</text>
</comment>
<comment type="cofactor">
    <cofactor evidence="1">
        <name>Zn(2+)</name>
        <dbReference type="ChEBI" id="CHEBI:29105"/>
    </cofactor>
</comment>
<proteinExistence type="inferred from homology"/>
<dbReference type="Gene3D" id="3.40.50.720">
    <property type="entry name" value="NAD(P)-binding Rossmann-like Domain"/>
    <property type="match status" value="1"/>
</dbReference>
<evidence type="ECO:0000313" key="12">
    <source>
        <dbReference type="EMBL" id="MEB8338322.1"/>
    </source>
</evidence>
<evidence type="ECO:0000259" key="11">
    <source>
        <dbReference type="Pfam" id="PF08240"/>
    </source>
</evidence>
<comment type="catalytic activity">
    <reaction evidence="8">
        <text>2-deoxy-scyllo-inosamine + NAD(+) = 3-amino-2,3-dideoxy-scyllo-inosose + NADH + H(+)</text>
        <dbReference type="Rhea" id="RHEA:33883"/>
        <dbReference type="ChEBI" id="CHEBI:15378"/>
        <dbReference type="ChEBI" id="CHEBI:57540"/>
        <dbReference type="ChEBI" id="CHEBI:57945"/>
        <dbReference type="ChEBI" id="CHEBI:65002"/>
        <dbReference type="ChEBI" id="CHEBI:65003"/>
        <dbReference type="EC" id="1.1.1.329"/>
    </reaction>
</comment>
<evidence type="ECO:0000256" key="9">
    <source>
        <dbReference type="ARBA" id="ARBA00049085"/>
    </source>
</evidence>
<dbReference type="Proteomes" id="UP001354931">
    <property type="component" value="Unassembled WGS sequence"/>
</dbReference>
<evidence type="ECO:0000256" key="5">
    <source>
        <dbReference type="ARBA" id="ARBA00038004"/>
    </source>
</evidence>
<dbReference type="Gene3D" id="3.90.180.10">
    <property type="entry name" value="Medium-chain alcohol dehydrogenases, catalytic domain"/>
    <property type="match status" value="1"/>
</dbReference>
<accession>A0ABU6F664</accession>
<feature type="domain" description="Alcohol dehydrogenase-like N-terminal" evidence="11">
    <location>
        <begin position="36"/>
        <end position="159"/>
    </location>
</feature>
<comment type="function">
    <text evidence="3">Catalyzes the oxidation of 2-deoxy-scyllo-inosamine (DOIA) with NAD(+) or NADP(+), forming 3-amino-2,3-dideoxy-scyllo-inosose (amino-DOI).</text>
</comment>
<dbReference type="PANTHER" id="PTHR43401:SF2">
    <property type="entry name" value="L-THREONINE 3-DEHYDROGENASE"/>
    <property type="match status" value="1"/>
</dbReference>
<evidence type="ECO:0000256" key="7">
    <source>
        <dbReference type="ARBA" id="ARBA00039387"/>
    </source>
</evidence>
<dbReference type="Pfam" id="PF00107">
    <property type="entry name" value="ADH_zinc_N"/>
    <property type="match status" value="1"/>
</dbReference>
<keyword evidence="13" id="KW-1185">Reference proteome</keyword>
<protein>
    <recommendedName>
        <fullName evidence="7">2-deoxy-scyllo-inosamine dehydrogenase</fullName>
        <ecNumber evidence="6">1.1.1.329</ecNumber>
    </recommendedName>
</protein>
<dbReference type="Pfam" id="PF08240">
    <property type="entry name" value="ADH_N"/>
    <property type="match status" value="1"/>
</dbReference>
<evidence type="ECO:0000256" key="2">
    <source>
        <dbReference type="ARBA" id="ARBA00023002"/>
    </source>
</evidence>
<dbReference type="SUPFAM" id="SSF50129">
    <property type="entry name" value="GroES-like"/>
    <property type="match status" value="1"/>
</dbReference>
<dbReference type="EC" id="1.1.1.329" evidence="6"/>
<evidence type="ECO:0000313" key="13">
    <source>
        <dbReference type="Proteomes" id="UP001354931"/>
    </source>
</evidence>
<evidence type="ECO:0000256" key="3">
    <source>
        <dbReference type="ARBA" id="ARBA00037678"/>
    </source>
</evidence>
<dbReference type="SUPFAM" id="SSF51735">
    <property type="entry name" value="NAD(P)-binding Rossmann-fold domains"/>
    <property type="match status" value="1"/>
</dbReference>
<dbReference type="InterPro" id="IPR036291">
    <property type="entry name" value="NAD(P)-bd_dom_sf"/>
</dbReference>
<comment type="caution">
    <text evidence="12">The sequence shown here is derived from an EMBL/GenBank/DDBJ whole genome shotgun (WGS) entry which is preliminary data.</text>
</comment>
<sequence>MDSTVATAVPDSARASVALPGARSEVRPLATRPGRPGEGWLRVASAGICGTDVNLYARGLAAPTVLGHHVAGTITEVAADPGARCWSGAVGERVVVEEYLSCGTCRSCATGAYRLCPDTDLWGGGRRIGTIPADEEPGLYGGNAEYLLLPPNAVLHPLPSGLSDELAAWVLPYANALDWTVRAGGVVKGETVVVLGPGYHGLAVTAAARRAGADVIVAGLGRDRARLAMAERLGALPVTADTGDELREGIRRALGSEAADVVVDTVGPTPHVIEVAVDLLGQGGRLVLTTPKNPARVPLDTTAMTRRNLTVSAVRGRRPEAIADAISSLADGTSLLQNVPSADTTLDGTGDMLGRLAAGTGPETPHVVVRPHAN</sequence>
<evidence type="ECO:0000256" key="8">
    <source>
        <dbReference type="ARBA" id="ARBA00048685"/>
    </source>
</evidence>
<feature type="domain" description="Alcohol dehydrogenase-like C-terminal" evidence="10">
    <location>
        <begin position="201"/>
        <end position="328"/>
    </location>
</feature>
<comment type="pathway">
    <text evidence="4">Metabolic intermediate biosynthesis; 2-deoxystreptamine biosynthesis; 2-deoxystreptamine from D-glucose 6-phosphate: step 3/4.</text>
</comment>
<organism evidence="12 13">
    <name type="scientific">Streptomyces endophyticus</name>
    <dbReference type="NCBI Taxonomy" id="714166"/>
    <lineage>
        <taxon>Bacteria</taxon>
        <taxon>Bacillati</taxon>
        <taxon>Actinomycetota</taxon>
        <taxon>Actinomycetes</taxon>
        <taxon>Kitasatosporales</taxon>
        <taxon>Streptomycetaceae</taxon>
        <taxon>Streptomyces</taxon>
    </lineage>
</organism>
<reference evidence="12 13" key="1">
    <citation type="submission" date="2022-10" db="EMBL/GenBank/DDBJ databases">
        <authorList>
            <person name="Xie J."/>
            <person name="Shen N."/>
        </authorList>
    </citation>
    <scope>NUCLEOTIDE SEQUENCE [LARGE SCALE GENOMIC DNA]</scope>
    <source>
        <strain evidence="12 13">YIM65594</strain>
    </source>
</reference>
<evidence type="ECO:0000256" key="6">
    <source>
        <dbReference type="ARBA" id="ARBA00039102"/>
    </source>
</evidence>
<dbReference type="InterPro" id="IPR013149">
    <property type="entry name" value="ADH-like_C"/>
</dbReference>
<name>A0ABU6F664_9ACTN</name>
<dbReference type="InterPro" id="IPR050129">
    <property type="entry name" value="Zn_alcohol_dh"/>
</dbReference>
<dbReference type="PANTHER" id="PTHR43401">
    <property type="entry name" value="L-THREONINE 3-DEHYDROGENASE"/>
    <property type="match status" value="1"/>
</dbReference>
<comment type="catalytic activity">
    <reaction evidence="9">
        <text>2-deoxy-scyllo-inosamine + NADP(+) = 3-amino-2,3-dideoxy-scyllo-inosose + NADPH + H(+)</text>
        <dbReference type="Rhea" id="RHEA:33879"/>
        <dbReference type="ChEBI" id="CHEBI:15378"/>
        <dbReference type="ChEBI" id="CHEBI:57783"/>
        <dbReference type="ChEBI" id="CHEBI:58349"/>
        <dbReference type="ChEBI" id="CHEBI:65002"/>
        <dbReference type="ChEBI" id="CHEBI:65003"/>
        <dbReference type="EC" id="1.1.1.329"/>
    </reaction>
</comment>
<gene>
    <name evidence="12" type="ORF">OKJ99_12530</name>
</gene>
<evidence type="ECO:0000256" key="4">
    <source>
        <dbReference type="ARBA" id="ARBA00037908"/>
    </source>
</evidence>
<evidence type="ECO:0000256" key="1">
    <source>
        <dbReference type="ARBA" id="ARBA00001947"/>
    </source>
</evidence>
<keyword evidence="2" id="KW-0560">Oxidoreductase</keyword>
<dbReference type="InterPro" id="IPR013154">
    <property type="entry name" value="ADH-like_N"/>
</dbReference>